<sequence>MTYKLSRLMSTATAGYGVFALAQPAHLGKAVEAPSSEMGAWEVLARTYAVRDLAISSFGMFGRSGRTVRTAMKLRILNDVGDGLVLAARTSDPDVRQKVLAVTMGWAALNAVALAVDSRRNDDGSSLSLR</sequence>
<gene>
    <name evidence="1" type="ORF">ENKNEFLB_02031</name>
</gene>
<evidence type="ECO:0000313" key="1">
    <source>
        <dbReference type="EMBL" id="QVT79647.1"/>
    </source>
</evidence>
<proteinExistence type="predicted"/>
<dbReference type="EMBL" id="CP075371">
    <property type="protein sequence ID" value="QVT79647.1"/>
    <property type="molecule type" value="Genomic_DNA"/>
</dbReference>
<keyword evidence="2" id="KW-1185">Reference proteome</keyword>
<reference evidence="1 2" key="1">
    <citation type="submission" date="2021-05" db="EMBL/GenBank/DDBJ databases">
        <title>Complete genome of Nocardioides aquaticus KCTC 9944T isolated from meromictic and hypersaline Ekho Lake, Antarctica.</title>
        <authorList>
            <person name="Hwang K."/>
            <person name="Kim K.M."/>
            <person name="Choe H."/>
        </authorList>
    </citation>
    <scope>NUCLEOTIDE SEQUENCE [LARGE SCALE GENOMIC DNA]</scope>
    <source>
        <strain evidence="1 2">KCTC 9944</strain>
    </source>
</reference>
<dbReference type="Proteomes" id="UP000679307">
    <property type="component" value="Chromosome"/>
</dbReference>
<evidence type="ECO:0000313" key="2">
    <source>
        <dbReference type="Proteomes" id="UP000679307"/>
    </source>
</evidence>
<organism evidence="1 2">
    <name type="scientific">Nocardioides aquaticus</name>
    <dbReference type="NCBI Taxonomy" id="160826"/>
    <lineage>
        <taxon>Bacteria</taxon>
        <taxon>Bacillati</taxon>
        <taxon>Actinomycetota</taxon>
        <taxon>Actinomycetes</taxon>
        <taxon>Propionibacteriales</taxon>
        <taxon>Nocardioidaceae</taxon>
        <taxon>Nocardioides</taxon>
    </lineage>
</organism>
<evidence type="ECO:0008006" key="3">
    <source>
        <dbReference type="Google" id="ProtNLM"/>
    </source>
</evidence>
<dbReference type="RefSeq" id="WP_214059066.1">
    <property type="nucleotide sequence ID" value="NZ_BAAAHS010000102.1"/>
</dbReference>
<accession>A0ABX8EGK3</accession>
<name>A0ABX8EGK3_9ACTN</name>
<protein>
    <recommendedName>
        <fullName evidence="3">DUF4267 domain-containing protein</fullName>
    </recommendedName>
</protein>